<gene>
    <name evidence="3" type="ORF">GCM10009759_50820</name>
</gene>
<keyword evidence="2" id="KW-0472">Membrane</keyword>
<feature type="transmembrane region" description="Helical" evidence="2">
    <location>
        <begin position="421"/>
        <end position="441"/>
    </location>
</feature>
<keyword evidence="4" id="KW-1185">Reference proteome</keyword>
<feature type="transmembrane region" description="Helical" evidence="2">
    <location>
        <begin position="453"/>
        <end position="474"/>
    </location>
</feature>
<proteinExistence type="predicted"/>
<organism evidence="3 4">
    <name type="scientific">Kitasatospora saccharophila</name>
    <dbReference type="NCBI Taxonomy" id="407973"/>
    <lineage>
        <taxon>Bacteria</taxon>
        <taxon>Bacillati</taxon>
        <taxon>Actinomycetota</taxon>
        <taxon>Actinomycetes</taxon>
        <taxon>Kitasatosporales</taxon>
        <taxon>Streptomycetaceae</taxon>
        <taxon>Kitasatospora</taxon>
    </lineage>
</organism>
<feature type="compositionally biased region" description="Basic and acidic residues" evidence="1">
    <location>
        <begin position="195"/>
        <end position="211"/>
    </location>
</feature>
<dbReference type="EMBL" id="BAAANS010000037">
    <property type="protein sequence ID" value="GAA2109813.1"/>
    <property type="molecule type" value="Genomic_DNA"/>
</dbReference>
<feature type="transmembrane region" description="Helical" evidence="2">
    <location>
        <begin position="46"/>
        <end position="64"/>
    </location>
</feature>
<dbReference type="Proteomes" id="UP001500897">
    <property type="component" value="Unassembled WGS sequence"/>
</dbReference>
<evidence type="ECO:0000256" key="2">
    <source>
        <dbReference type="SAM" id="Phobius"/>
    </source>
</evidence>
<comment type="caution">
    <text evidence="3">The sequence shown here is derived from an EMBL/GenBank/DDBJ whole genome shotgun (WGS) entry which is preliminary data.</text>
</comment>
<protein>
    <submittedName>
        <fullName evidence="3">Uncharacterized protein</fullName>
    </submittedName>
</protein>
<accession>A0ABN2XEJ5</accession>
<name>A0ABN2XEJ5_9ACTN</name>
<feature type="transmembrane region" description="Helical" evidence="2">
    <location>
        <begin position="396"/>
        <end position="415"/>
    </location>
</feature>
<dbReference type="RefSeq" id="WP_344554917.1">
    <property type="nucleotide sequence ID" value="NZ_BAAANS010000037.1"/>
</dbReference>
<feature type="transmembrane region" description="Helical" evidence="2">
    <location>
        <begin position="353"/>
        <end position="375"/>
    </location>
</feature>
<keyword evidence="2" id="KW-0812">Transmembrane</keyword>
<evidence type="ECO:0000313" key="3">
    <source>
        <dbReference type="EMBL" id="GAA2109813.1"/>
    </source>
</evidence>
<evidence type="ECO:0000256" key="1">
    <source>
        <dbReference type="SAM" id="MobiDB-lite"/>
    </source>
</evidence>
<keyword evidence="2" id="KW-1133">Transmembrane helix</keyword>
<reference evidence="3 4" key="1">
    <citation type="journal article" date="2019" name="Int. J. Syst. Evol. Microbiol.">
        <title>The Global Catalogue of Microorganisms (GCM) 10K type strain sequencing project: providing services to taxonomists for standard genome sequencing and annotation.</title>
        <authorList>
            <consortium name="The Broad Institute Genomics Platform"/>
            <consortium name="The Broad Institute Genome Sequencing Center for Infectious Disease"/>
            <person name="Wu L."/>
            <person name="Ma J."/>
        </authorList>
    </citation>
    <scope>NUCLEOTIDE SEQUENCE [LARGE SCALE GENOMIC DNA]</scope>
    <source>
        <strain evidence="3 4">JCM 14559</strain>
    </source>
</reference>
<feature type="region of interest" description="Disordered" evidence="1">
    <location>
        <begin position="187"/>
        <end position="241"/>
    </location>
</feature>
<evidence type="ECO:0000313" key="4">
    <source>
        <dbReference type="Proteomes" id="UP001500897"/>
    </source>
</evidence>
<feature type="transmembrane region" description="Helical" evidence="2">
    <location>
        <begin position="480"/>
        <end position="506"/>
    </location>
</feature>
<sequence>MRNDGGRVLRWAGHPGTLLAVLVLAFNDRVGKRCWPGTVTGKASDVAWMLAVPPVLALLASAVPRLRGEPAARLGVALTALGFGWAKSSVAGAELASRGWSALTGVPSRTVADRTDLLALPALAVAWWLWRRSAHRRPELPERPGPSGRPDRAVRPVRPRLRRPSRRALALLTVPLAVASMVATSAADRPQPRLWSEDGKPVAYDGRRWTSDDGGLSWRSDPGGGKSTEPPADAPAAADGQCLPEQPQVCFRLLGYGLPVEISRDGGASWQEDYFPSTAVRVPMAGAPTAGAPGAPSAAPPTPGELVVVAAPGGGHTVVVGYPLNGLLVRSTDGRWSEGSLPPRPEADRADGVSHLLAGALVSFVAGLAALLTGLGARRLRTAVRPFDPPHLPWLLALRGALPFSWLSAAAALLGQHRLPWPLPVLWPLSAAALAATVLLWRRPPASGRGPGTTVGMLAVAALVCVTTFLSAFLPDGSRLSWAASCWWATCYALLGGLATALIGVLTRPPRSPYPPLPGSFGR</sequence>
<feature type="compositionally biased region" description="Low complexity" evidence="1">
    <location>
        <begin position="230"/>
        <end position="239"/>
    </location>
</feature>
<feature type="transmembrane region" description="Helical" evidence="2">
    <location>
        <begin position="7"/>
        <end position="26"/>
    </location>
</feature>
<dbReference type="SUPFAM" id="SSF110296">
    <property type="entry name" value="Oligoxyloglucan reducing end-specific cellobiohydrolase"/>
    <property type="match status" value="1"/>
</dbReference>
<feature type="region of interest" description="Disordered" evidence="1">
    <location>
        <begin position="138"/>
        <end position="160"/>
    </location>
</feature>